<keyword evidence="8" id="KW-1185">Reference proteome</keyword>
<reference evidence="7 8" key="1">
    <citation type="submission" date="2024-09" db="EMBL/GenBank/DDBJ databases">
        <authorList>
            <person name="Sun Q."/>
            <person name="Mori K."/>
        </authorList>
    </citation>
    <scope>NUCLEOTIDE SEQUENCE [LARGE SCALE GENOMIC DNA]</scope>
    <source>
        <strain evidence="7 8">TBRC 0563</strain>
    </source>
</reference>
<evidence type="ECO:0000256" key="1">
    <source>
        <dbReference type="ARBA" id="ARBA00004651"/>
    </source>
</evidence>
<keyword evidence="4 6" id="KW-1133">Transmembrane helix</keyword>
<accession>A0ABV5YQW6</accession>
<dbReference type="EMBL" id="JBHLZP010000326">
    <property type="protein sequence ID" value="MFB9836941.1"/>
    <property type="molecule type" value="Genomic_DNA"/>
</dbReference>
<sequence>MAAAYAHESRLTDWRAELGVASGLVVLVILWATAAPNFLTGTNLGLLLQQTSVLMIVAVGQTFVILTGEIDLSVGSTMGLTTVAVAAMTVNLHLPLLAAVVVVLAGGVVVGLFIGILRVIWQVPSFITTLGLLSALQGTAFTISHGVTIAPTPVWLSTLWSGRLAGIPTPVWLMAVVVAAGVWVLRRTRYGRHLYAMGGNAEAARRYGIDVRALRVSVFVIVQVLAVVGGLLYAAQLNSGNATVGQGMELNVIAGVVVGGVRLFGGAGRPAGTVLGVLFIAVLSNGLTLLGVSSYLFLIAQGLVVIGAVWWSAVQRRDRQAL</sequence>
<dbReference type="InterPro" id="IPR001851">
    <property type="entry name" value="ABC_transp_permease"/>
</dbReference>
<dbReference type="CDD" id="cd06579">
    <property type="entry name" value="TM_PBP1_transp_AraH_like"/>
    <property type="match status" value="1"/>
</dbReference>
<feature type="transmembrane region" description="Helical" evidence="6">
    <location>
        <begin position="271"/>
        <end position="289"/>
    </location>
</feature>
<feature type="transmembrane region" description="Helical" evidence="6">
    <location>
        <begin position="96"/>
        <end position="119"/>
    </location>
</feature>
<evidence type="ECO:0000256" key="4">
    <source>
        <dbReference type="ARBA" id="ARBA00022989"/>
    </source>
</evidence>
<organism evidence="7 8">
    <name type="scientific">Actinoallomurus acaciae</name>
    <dbReference type="NCBI Taxonomy" id="502577"/>
    <lineage>
        <taxon>Bacteria</taxon>
        <taxon>Bacillati</taxon>
        <taxon>Actinomycetota</taxon>
        <taxon>Actinomycetes</taxon>
        <taxon>Streptosporangiales</taxon>
        <taxon>Thermomonosporaceae</taxon>
        <taxon>Actinoallomurus</taxon>
    </lineage>
</organism>
<feature type="transmembrane region" description="Helical" evidence="6">
    <location>
        <begin position="126"/>
        <end position="147"/>
    </location>
</feature>
<comment type="caution">
    <text evidence="7">The sequence shown here is derived from an EMBL/GenBank/DDBJ whole genome shotgun (WGS) entry which is preliminary data.</text>
</comment>
<feature type="transmembrane region" description="Helical" evidence="6">
    <location>
        <begin position="167"/>
        <end position="185"/>
    </location>
</feature>
<dbReference type="PANTHER" id="PTHR32196">
    <property type="entry name" value="ABC TRANSPORTER PERMEASE PROTEIN YPHD-RELATED-RELATED"/>
    <property type="match status" value="1"/>
</dbReference>
<keyword evidence="5 6" id="KW-0472">Membrane</keyword>
<evidence type="ECO:0000313" key="7">
    <source>
        <dbReference type="EMBL" id="MFB9836941.1"/>
    </source>
</evidence>
<evidence type="ECO:0000256" key="2">
    <source>
        <dbReference type="ARBA" id="ARBA00022475"/>
    </source>
</evidence>
<dbReference type="PANTHER" id="PTHR32196:SF72">
    <property type="entry name" value="RIBOSE IMPORT PERMEASE PROTEIN RBSC"/>
    <property type="match status" value="1"/>
</dbReference>
<evidence type="ECO:0000256" key="5">
    <source>
        <dbReference type="ARBA" id="ARBA00023136"/>
    </source>
</evidence>
<evidence type="ECO:0000313" key="8">
    <source>
        <dbReference type="Proteomes" id="UP001589627"/>
    </source>
</evidence>
<feature type="transmembrane region" description="Helical" evidence="6">
    <location>
        <begin position="16"/>
        <end position="34"/>
    </location>
</feature>
<dbReference type="Pfam" id="PF02653">
    <property type="entry name" value="BPD_transp_2"/>
    <property type="match status" value="1"/>
</dbReference>
<feature type="transmembrane region" description="Helical" evidence="6">
    <location>
        <begin position="46"/>
        <end position="65"/>
    </location>
</feature>
<keyword evidence="2" id="KW-1003">Cell membrane</keyword>
<feature type="transmembrane region" description="Helical" evidence="6">
    <location>
        <begin position="295"/>
        <end position="314"/>
    </location>
</feature>
<evidence type="ECO:0000256" key="6">
    <source>
        <dbReference type="SAM" id="Phobius"/>
    </source>
</evidence>
<evidence type="ECO:0000256" key="3">
    <source>
        <dbReference type="ARBA" id="ARBA00022692"/>
    </source>
</evidence>
<comment type="subcellular location">
    <subcellularLocation>
        <location evidence="1">Cell membrane</location>
        <topology evidence="1">Multi-pass membrane protein</topology>
    </subcellularLocation>
</comment>
<dbReference type="Proteomes" id="UP001589627">
    <property type="component" value="Unassembled WGS sequence"/>
</dbReference>
<name>A0ABV5YQW6_9ACTN</name>
<proteinExistence type="predicted"/>
<feature type="transmembrane region" description="Helical" evidence="6">
    <location>
        <begin position="72"/>
        <end position="90"/>
    </location>
</feature>
<protein>
    <submittedName>
        <fullName evidence="7">ABC transporter permease</fullName>
    </submittedName>
</protein>
<keyword evidence="3 6" id="KW-0812">Transmembrane</keyword>
<dbReference type="RefSeq" id="WP_378209731.1">
    <property type="nucleotide sequence ID" value="NZ_JBHLZP010000326.1"/>
</dbReference>
<feature type="transmembrane region" description="Helical" evidence="6">
    <location>
        <begin position="213"/>
        <end position="235"/>
    </location>
</feature>
<gene>
    <name evidence="7" type="ORF">ACFFNX_32690</name>
</gene>
<feature type="transmembrane region" description="Helical" evidence="6">
    <location>
        <begin position="247"/>
        <end position="264"/>
    </location>
</feature>